<dbReference type="OrthoDB" id="1681234at2"/>
<dbReference type="Proteomes" id="UP000267798">
    <property type="component" value="Unassembled WGS sequence"/>
</dbReference>
<gene>
    <name evidence="2" type="ORF">D3P09_19765</name>
</gene>
<dbReference type="RefSeq" id="WP_120113109.1">
    <property type="nucleotide sequence ID" value="NZ_QXQB01000004.1"/>
</dbReference>
<reference evidence="2 3" key="1">
    <citation type="submission" date="2018-09" db="EMBL/GenBank/DDBJ databases">
        <title>Paenibacillus aracenensis nov. sp. isolated from a cave in southern Spain.</title>
        <authorList>
            <person name="Jurado V."/>
            <person name="Gutierrez-Patricio S."/>
            <person name="Gonzalez-Pimentel J.L."/>
            <person name="Miller A.Z."/>
            <person name="Laiz L."/>
            <person name="Saiz-Jimenez C."/>
        </authorList>
    </citation>
    <scope>NUCLEOTIDE SEQUENCE [LARGE SCALE GENOMIC DNA]</scope>
    <source>
        <strain evidence="2 3">JCM 19203</strain>
    </source>
</reference>
<keyword evidence="3" id="KW-1185">Reference proteome</keyword>
<evidence type="ECO:0000259" key="1">
    <source>
        <dbReference type="Pfam" id="PF07561"/>
    </source>
</evidence>
<dbReference type="InterPro" id="IPR011437">
    <property type="entry name" value="DUF1540"/>
</dbReference>
<evidence type="ECO:0000313" key="3">
    <source>
        <dbReference type="Proteomes" id="UP000267798"/>
    </source>
</evidence>
<proteinExistence type="predicted"/>
<accession>A0A3A6PF61</accession>
<protein>
    <submittedName>
        <fullName evidence="2">DUF1540 domain-containing protein</fullName>
    </submittedName>
</protein>
<dbReference type="EMBL" id="QXQB01000004">
    <property type="protein sequence ID" value="RJX38296.1"/>
    <property type="molecule type" value="Genomic_DNA"/>
</dbReference>
<comment type="caution">
    <text evidence="2">The sequence shown here is derived from an EMBL/GenBank/DDBJ whole genome shotgun (WGS) entry which is preliminary data.</text>
</comment>
<sequence>MPKGVSCSVANCSFWEEGNNCGAREIMIDIDQHSKGSFDAEFAGDELGLFHQDQATDSAATCCHTFKPKE</sequence>
<dbReference type="AlphaFoldDB" id="A0A3A6PF61"/>
<dbReference type="Pfam" id="PF07561">
    <property type="entry name" value="DUF1540"/>
    <property type="match status" value="1"/>
</dbReference>
<organism evidence="2 3">
    <name type="scientific">Paenibacillus pinisoli</name>
    <dbReference type="NCBI Taxonomy" id="1276110"/>
    <lineage>
        <taxon>Bacteria</taxon>
        <taxon>Bacillati</taxon>
        <taxon>Bacillota</taxon>
        <taxon>Bacilli</taxon>
        <taxon>Bacillales</taxon>
        <taxon>Paenibacillaceae</taxon>
        <taxon>Paenibacillus</taxon>
    </lineage>
</organism>
<name>A0A3A6PF61_9BACL</name>
<evidence type="ECO:0000313" key="2">
    <source>
        <dbReference type="EMBL" id="RJX38296.1"/>
    </source>
</evidence>
<feature type="domain" description="DUF1540" evidence="1">
    <location>
        <begin position="5"/>
        <end position="66"/>
    </location>
</feature>